<sequence length="122" mass="14201">MTEEQAKQQLKYAQQHLANERTYLAWIRTAISIVGVGFLATSLHFTIGNIRDPLIDTLSVLVGIFACMFGFIIIITTTRNYKKKRRYIIEEKFYPSDQHISLISTMLGIMILLILFYFFLLF</sequence>
<dbReference type="Proteomes" id="UP000030437">
    <property type="component" value="Unassembled WGS sequence"/>
</dbReference>
<feature type="transmembrane region" description="Helical" evidence="6">
    <location>
        <begin position="23"/>
        <end position="45"/>
    </location>
</feature>
<keyword evidence="3 6" id="KW-0812">Transmembrane</keyword>
<evidence type="ECO:0000259" key="7">
    <source>
        <dbReference type="Pfam" id="PF02656"/>
    </source>
</evidence>
<keyword evidence="5 6" id="KW-0472">Membrane</keyword>
<name>A0A0A3JFL4_9BACI</name>
<feature type="transmembrane region" description="Helical" evidence="6">
    <location>
        <begin position="99"/>
        <end position="120"/>
    </location>
</feature>
<dbReference type="AlphaFoldDB" id="A0A0A3JFL4"/>
<dbReference type="EMBL" id="JPVP01000053">
    <property type="protein sequence ID" value="KGR85792.1"/>
    <property type="molecule type" value="Genomic_DNA"/>
</dbReference>
<dbReference type="RefSeq" id="WP_036153261.1">
    <property type="nucleotide sequence ID" value="NZ_AVCX01000008.1"/>
</dbReference>
<evidence type="ECO:0000256" key="5">
    <source>
        <dbReference type="ARBA" id="ARBA00023136"/>
    </source>
</evidence>
<dbReference type="STRING" id="1220589.CD32_08055"/>
<evidence type="ECO:0000256" key="1">
    <source>
        <dbReference type="ARBA" id="ARBA00004651"/>
    </source>
</evidence>
<evidence type="ECO:0000256" key="2">
    <source>
        <dbReference type="ARBA" id="ARBA00022475"/>
    </source>
</evidence>
<keyword evidence="2" id="KW-1003">Cell membrane</keyword>
<dbReference type="InterPro" id="IPR003807">
    <property type="entry name" value="DUF202"/>
</dbReference>
<keyword evidence="4 6" id="KW-1133">Transmembrane helix</keyword>
<proteinExistence type="predicted"/>
<dbReference type="eggNOG" id="COG2149">
    <property type="taxonomic scope" value="Bacteria"/>
</dbReference>
<feature type="transmembrane region" description="Helical" evidence="6">
    <location>
        <begin position="57"/>
        <end position="78"/>
    </location>
</feature>
<evidence type="ECO:0000313" key="8">
    <source>
        <dbReference type="EMBL" id="KGR85792.1"/>
    </source>
</evidence>
<dbReference type="PANTHER" id="PTHR34187">
    <property type="entry name" value="FGR18P"/>
    <property type="match status" value="1"/>
</dbReference>
<evidence type="ECO:0000313" key="9">
    <source>
        <dbReference type="Proteomes" id="UP000030437"/>
    </source>
</evidence>
<feature type="domain" description="DUF202" evidence="7">
    <location>
        <begin position="15"/>
        <end position="86"/>
    </location>
</feature>
<dbReference type="Pfam" id="PF02656">
    <property type="entry name" value="DUF202"/>
    <property type="match status" value="1"/>
</dbReference>
<keyword evidence="9" id="KW-1185">Reference proteome</keyword>
<reference evidence="8 9" key="1">
    <citation type="submission" date="2014-02" db="EMBL/GenBank/DDBJ databases">
        <title>Draft genome sequence of Lysinibacillus odysseyi NBRC 100172.</title>
        <authorList>
            <person name="Zhang F."/>
            <person name="Wang G."/>
            <person name="Zhang L."/>
        </authorList>
    </citation>
    <scope>NUCLEOTIDE SEQUENCE [LARGE SCALE GENOMIC DNA]</scope>
    <source>
        <strain evidence="8 9">NBRC 100172</strain>
    </source>
</reference>
<protein>
    <recommendedName>
        <fullName evidence="7">DUF202 domain-containing protein</fullName>
    </recommendedName>
</protein>
<evidence type="ECO:0000256" key="6">
    <source>
        <dbReference type="SAM" id="Phobius"/>
    </source>
</evidence>
<comment type="caution">
    <text evidence="8">The sequence shown here is derived from an EMBL/GenBank/DDBJ whole genome shotgun (WGS) entry which is preliminary data.</text>
</comment>
<accession>A0A0A3JFL4</accession>
<dbReference type="PANTHER" id="PTHR34187:SF2">
    <property type="entry name" value="DUF202 DOMAIN-CONTAINING PROTEIN"/>
    <property type="match status" value="1"/>
</dbReference>
<evidence type="ECO:0000256" key="3">
    <source>
        <dbReference type="ARBA" id="ARBA00022692"/>
    </source>
</evidence>
<dbReference type="InterPro" id="IPR052053">
    <property type="entry name" value="IM_YidH-like"/>
</dbReference>
<comment type="subcellular location">
    <subcellularLocation>
        <location evidence="1">Cell membrane</location>
        <topology evidence="1">Multi-pass membrane protein</topology>
    </subcellularLocation>
</comment>
<gene>
    <name evidence="8" type="ORF">CD32_08055</name>
</gene>
<dbReference type="GO" id="GO:0005886">
    <property type="term" value="C:plasma membrane"/>
    <property type="evidence" value="ECO:0007669"/>
    <property type="project" value="UniProtKB-SubCell"/>
</dbReference>
<organism evidence="8 9">
    <name type="scientific">Lysinibacillus odysseyi 34hs-1 = NBRC 100172</name>
    <dbReference type="NCBI Taxonomy" id="1220589"/>
    <lineage>
        <taxon>Bacteria</taxon>
        <taxon>Bacillati</taxon>
        <taxon>Bacillota</taxon>
        <taxon>Bacilli</taxon>
        <taxon>Bacillales</taxon>
        <taxon>Bacillaceae</taxon>
        <taxon>Lysinibacillus</taxon>
    </lineage>
</organism>
<evidence type="ECO:0000256" key="4">
    <source>
        <dbReference type="ARBA" id="ARBA00022989"/>
    </source>
</evidence>